<keyword evidence="1" id="KW-0175">Coiled coil</keyword>
<dbReference type="EMBL" id="MN740990">
    <property type="protein sequence ID" value="QHU21457.1"/>
    <property type="molecule type" value="Genomic_DNA"/>
</dbReference>
<protein>
    <submittedName>
        <fullName evidence="3">Uncharacterized protein</fullName>
    </submittedName>
</protein>
<organism evidence="3">
    <name type="scientific">viral metagenome</name>
    <dbReference type="NCBI Taxonomy" id="1070528"/>
    <lineage>
        <taxon>unclassified sequences</taxon>
        <taxon>metagenomes</taxon>
        <taxon>organismal metagenomes</taxon>
    </lineage>
</organism>
<accession>A0A6C0KXP3</accession>
<keyword evidence="2" id="KW-0812">Transmembrane</keyword>
<evidence type="ECO:0000256" key="1">
    <source>
        <dbReference type="SAM" id="Coils"/>
    </source>
</evidence>
<sequence length="294" mass="32582">MADESENKTDGSFLSIISFLIASLVYFLGGIKPVLTLDELNDTPESNAKLAQYTKKKNFAIVLYILIVLLSQYGVNSFILITNCGGDVGKNMITAIFMTFIPWFLIFGSVVGVLFIFPGFKSAFSNVIGYFAVSGKANTVLTTLLQNSNINNSINNDQSVTSEGQRKELSSAAEAILKLCGNTGILINQISPDNFSEYWKLLHPLMKPEYRNENDAKALKEELLNVVLMRDGIGEFLWYLYTALLLISIVQMKIATKGCTVDADTMEANRQKYLDAQNKAQAEKDALQSQTYTI</sequence>
<feature type="transmembrane region" description="Helical" evidence="2">
    <location>
        <begin position="59"/>
        <end position="81"/>
    </location>
</feature>
<keyword evidence="2" id="KW-1133">Transmembrane helix</keyword>
<feature type="transmembrane region" description="Helical" evidence="2">
    <location>
        <begin position="236"/>
        <end position="254"/>
    </location>
</feature>
<name>A0A6C0KXP3_9ZZZZ</name>
<feature type="transmembrane region" description="Helical" evidence="2">
    <location>
        <begin position="12"/>
        <end position="31"/>
    </location>
</feature>
<keyword evidence="2" id="KW-0472">Membrane</keyword>
<feature type="coiled-coil region" evidence="1">
    <location>
        <begin position="263"/>
        <end position="290"/>
    </location>
</feature>
<evidence type="ECO:0000313" key="3">
    <source>
        <dbReference type="EMBL" id="QHU21457.1"/>
    </source>
</evidence>
<dbReference type="AlphaFoldDB" id="A0A6C0KXP3"/>
<feature type="transmembrane region" description="Helical" evidence="2">
    <location>
        <begin position="93"/>
        <end position="117"/>
    </location>
</feature>
<evidence type="ECO:0000256" key="2">
    <source>
        <dbReference type="SAM" id="Phobius"/>
    </source>
</evidence>
<reference evidence="3" key="1">
    <citation type="journal article" date="2020" name="Nature">
        <title>Giant virus diversity and host interactions through global metagenomics.</title>
        <authorList>
            <person name="Schulz F."/>
            <person name="Roux S."/>
            <person name="Paez-Espino D."/>
            <person name="Jungbluth S."/>
            <person name="Walsh D.A."/>
            <person name="Denef V.J."/>
            <person name="McMahon K.D."/>
            <person name="Konstantinidis K.T."/>
            <person name="Eloe-Fadrosh E.A."/>
            <person name="Kyrpides N.C."/>
            <person name="Woyke T."/>
        </authorList>
    </citation>
    <scope>NUCLEOTIDE SEQUENCE</scope>
    <source>
        <strain evidence="3">GVMAG-S-3300013094-109</strain>
    </source>
</reference>
<proteinExistence type="predicted"/>